<evidence type="ECO:0000256" key="4">
    <source>
        <dbReference type="ARBA" id="ARBA00023163"/>
    </source>
</evidence>
<dbReference type="RefSeq" id="WP_094855456.1">
    <property type="nucleotide sequence ID" value="NZ_NEVM01000005.1"/>
</dbReference>
<dbReference type="InterPro" id="IPR007627">
    <property type="entry name" value="RNA_pol_sigma70_r2"/>
</dbReference>
<gene>
    <name evidence="7" type="ORF">CAL29_24140</name>
</gene>
<dbReference type="PANTHER" id="PTHR43133">
    <property type="entry name" value="RNA POLYMERASE ECF-TYPE SIGMA FACTO"/>
    <property type="match status" value="1"/>
</dbReference>
<name>A0A261S2M8_9BORD</name>
<dbReference type="Pfam" id="PF04542">
    <property type="entry name" value="Sigma70_r2"/>
    <property type="match status" value="1"/>
</dbReference>
<dbReference type="Gene3D" id="1.10.1740.10">
    <property type="match status" value="1"/>
</dbReference>
<dbReference type="InterPro" id="IPR014284">
    <property type="entry name" value="RNA_pol_sigma-70_dom"/>
</dbReference>
<comment type="caution">
    <text evidence="7">The sequence shown here is derived from an EMBL/GenBank/DDBJ whole genome shotgun (WGS) entry which is preliminary data.</text>
</comment>
<organism evidence="7 8">
    <name type="scientific">Bordetella genomosp. 10</name>
    <dbReference type="NCBI Taxonomy" id="1416804"/>
    <lineage>
        <taxon>Bacteria</taxon>
        <taxon>Pseudomonadati</taxon>
        <taxon>Pseudomonadota</taxon>
        <taxon>Betaproteobacteria</taxon>
        <taxon>Burkholderiales</taxon>
        <taxon>Alcaligenaceae</taxon>
        <taxon>Bordetella</taxon>
    </lineage>
</organism>
<evidence type="ECO:0000256" key="1">
    <source>
        <dbReference type="ARBA" id="ARBA00010641"/>
    </source>
</evidence>
<dbReference type="InterPro" id="IPR013249">
    <property type="entry name" value="RNA_pol_sigma70_r4_t2"/>
</dbReference>
<dbReference type="AlphaFoldDB" id="A0A261S2M8"/>
<reference evidence="8" key="1">
    <citation type="submission" date="2017-05" db="EMBL/GenBank/DDBJ databases">
        <title>Complete and WGS of Bordetella genogroups.</title>
        <authorList>
            <person name="Spilker T."/>
            <person name="Lipuma J."/>
        </authorList>
    </citation>
    <scope>NUCLEOTIDE SEQUENCE [LARGE SCALE GENOMIC DNA]</scope>
    <source>
        <strain evidence="8">AU16122</strain>
    </source>
</reference>
<protein>
    <submittedName>
        <fullName evidence="7">RNA polymerase subunit sigma</fullName>
    </submittedName>
</protein>
<evidence type="ECO:0000259" key="6">
    <source>
        <dbReference type="Pfam" id="PF08281"/>
    </source>
</evidence>
<feature type="domain" description="RNA polymerase sigma factor 70 region 4 type 2" evidence="6">
    <location>
        <begin position="111"/>
        <end position="163"/>
    </location>
</feature>
<dbReference type="GO" id="GO:0006352">
    <property type="term" value="P:DNA-templated transcription initiation"/>
    <property type="evidence" value="ECO:0007669"/>
    <property type="project" value="InterPro"/>
</dbReference>
<keyword evidence="4" id="KW-0804">Transcription</keyword>
<dbReference type="SUPFAM" id="SSF88946">
    <property type="entry name" value="Sigma2 domain of RNA polymerase sigma factors"/>
    <property type="match status" value="1"/>
</dbReference>
<comment type="similarity">
    <text evidence="1">Belongs to the sigma-70 factor family. ECF subfamily.</text>
</comment>
<dbReference type="Proteomes" id="UP000216020">
    <property type="component" value="Unassembled WGS sequence"/>
</dbReference>
<evidence type="ECO:0000259" key="5">
    <source>
        <dbReference type="Pfam" id="PF04542"/>
    </source>
</evidence>
<keyword evidence="3" id="KW-0731">Sigma factor</keyword>
<evidence type="ECO:0000256" key="3">
    <source>
        <dbReference type="ARBA" id="ARBA00023082"/>
    </source>
</evidence>
<dbReference type="EMBL" id="NEVM01000005">
    <property type="protein sequence ID" value="OZI31040.1"/>
    <property type="molecule type" value="Genomic_DNA"/>
</dbReference>
<dbReference type="InterPro" id="IPR036388">
    <property type="entry name" value="WH-like_DNA-bd_sf"/>
</dbReference>
<dbReference type="GO" id="GO:0016987">
    <property type="term" value="F:sigma factor activity"/>
    <property type="evidence" value="ECO:0007669"/>
    <property type="project" value="UniProtKB-KW"/>
</dbReference>
<dbReference type="InterPro" id="IPR013325">
    <property type="entry name" value="RNA_pol_sigma_r2"/>
</dbReference>
<dbReference type="InterPro" id="IPR039425">
    <property type="entry name" value="RNA_pol_sigma-70-like"/>
</dbReference>
<feature type="domain" description="RNA polymerase sigma-70 region 2" evidence="5">
    <location>
        <begin position="14"/>
        <end position="80"/>
    </location>
</feature>
<keyword evidence="2" id="KW-0805">Transcription regulation</keyword>
<dbReference type="Pfam" id="PF08281">
    <property type="entry name" value="Sigma70_r4_2"/>
    <property type="match status" value="1"/>
</dbReference>
<sequence>MPSEAASSSNLESLYCDHHRWLQGWLRRRLGDSFDAADLAHDAFLRLIQAPRYFDSERAARAYLRTTASNLCVDLWRRRQIEQAWLEELATRPEAVAPSTEHQAIVVQALLEIDAMLRSLPVKAANAFVMAVACDMTDREVAEQLGVSERMVRKYVAQAMLHCLRLEAKATATELPGHAPLLAPGAVRPA</sequence>
<evidence type="ECO:0000313" key="7">
    <source>
        <dbReference type="EMBL" id="OZI31040.1"/>
    </source>
</evidence>
<dbReference type="GO" id="GO:0003677">
    <property type="term" value="F:DNA binding"/>
    <property type="evidence" value="ECO:0007669"/>
    <property type="project" value="InterPro"/>
</dbReference>
<proteinExistence type="inferred from homology"/>
<evidence type="ECO:0000313" key="8">
    <source>
        <dbReference type="Proteomes" id="UP000216020"/>
    </source>
</evidence>
<accession>A0A261S2M8</accession>
<evidence type="ECO:0000256" key="2">
    <source>
        <dbReference type="ARBA" id="ARBA00023015"/>
    </source>
</evidence>
<keyword evidence="8" id="KW-1185">Reference proteome</keyword>
<dbReference type="OrthoDB" id="8536462at2"/>
<dbReference type="NCBIfam" id="TIGR02937">
    <property type="entry name" value="sigma70-ECF"/>
    <property type="match status" value="1"/>
</dbReference>
<dbReference type="PANTHER" id="PTHR43133:SF63">
    <property type="entry name" value="RNA POLYMERASE SIGMA FACTOR FECI-RELATED"/>
    <property type="match status" value="1"/>
</dbReference>
<dbReference type="Gene3D" id="1.10.10.10">
    <property type="entry name" value="Winged helix-like DNA-binding domain superfamily/Winged helix DNA-binding domain"/>
    <property type="match status" value="1"/>
</dbReference>
<dbReference type="InterPro" id="IPR013324">
    <property type="entry name" value="RNA_pol_sigma_r3/r4-like"/>
</dbReference>
<dbReference type="SUPFAM" id="SSF88659">
    <property type="entry name" value="Sigma3 and sigma4 domains of RNA polymerase sigma factors"/>
    <property type="match status" value="1"/>
</dbReference>